<dbReference type="InterPro" id="IPR003958">
    <property type="entry name" value="CBFA_NFYB_domain"/>
</dbReference>
<dbReference type="GO" id="GO:0006974">
    <property type="term" value="P:DNA damage response"/>
    <property type="evidence" value="ECO:0007669"/>
    <property type="project" value="TreeGrafter"/>
</dbReference>
<evidence type="ECO:0000256" key="5">
    <source>
        <dbReference type="SAM" id="MobiDB-lite"/>
    </source>
</evidence>
<reference evidence="7 8" key="1">
    <citation type="submission" date="2009-11" db="EMBL/GenBank/DDBJ databases">
        <title>Annotation of Allomyces macrogynus ATCC 38327.</title>
        <authorList>
            <consortium name="The Broad Institute Genome Sequencing Platform"/>
            <person name="Russ C."/>
            <person name="Cuomo C."/>
            <person name="Burger G."/>
            <person name="Gray M.W."/>
            <person name="Holland P.W.H."/>
            <person name="King N."/>
            <person name="Lang F.B.F."/>
            <person name="Roger A.J."/>
            <person name="Ruiz-Trillo I."/>
            <person name="Young S.K."/>
            <person name="Zeng Q."/>
            <person name="Gargeya S."/>
            <person name="Fitzgerald M."/>
            <person name="Haas B."/>
            <person name="Abouelleil A."/>
            <person name="Alvarado L."/>
            <person name="Arachchi H.M."/>
            <person name="Berlin A."/>
            <person name="Chapman S.B."/>
            <person name="Gearin G."/>
            <person name="Goldberg J."/>
            <person name="Griggs A."/>
            <person name="Gujja S."/>
            <person name="Hansen M."/>
            <person name="Heiman D."/>
            <person name="Howarth C."/>
            <person name="Larimer J."/>
            <person name="Lui A."/>
            <person name="MacDonald P.J.P."/>
            <person name="McCowen C."/>
            <person name="Montmayeur A."/>
            <person name="Murphy C."/>
            <person name="Neiman D."/>
            <person name="Pearson M."/>
            <person name="Priest M."/>
            <person name="Roberts A."/>
            <person name="Saif S."/>
            <person name="Shea T."/>
            <person name="Sisk P."/>
            <person name="Stolte C."/>
            <person name="Sykes S."/>
            <person name="Wortman J."/>
            <person name="Nusbaum C."/>
            <person name="Birren B."/>
        </authorList>
    </citation>
    <scope>NUCLEOTIDE SEQUENCE [LARGE SCALE GENOMIC DNA]</scope>
    <source>
        <strain evidence="7 8">ATCC 38327</strain>
    </source>
</reference>
<feature type="non-terminal residue" evidence="7">
    <location>
        <position position="1"/>
    </location>
</feature>
<dbReference type="PANTHER" id="PTHR46172">
    <property type="entry name" value="DNA POLYMERASE EPSILON SUBUNIT 3"/>
    <property type="match status" value="1"/>
</dbReference>
<name>A0A0L0T9E1_ALLM3</name>
<dbReference type="GO" id="GO:0006272">
    <property type="term" value="P:leading strand elongation"/>
    <property type="evidence" value="ECO:0007669"/>
    <property type="project" value="TreeGrafter"/>
</dbReference>
<feature type="region of interest" description="Disordered" evidence="5">
    <location>
        <begin position="143"/>
        <end position="211"/>
    </location>
</feature>
<evidence type="ECO:0000256" key="2">
    <source>
        <dbReference type="ARBA" id="ARBA00023242"/>
    </source>
</evidence>
<dbReference type="CDD" id="cd22928">
    <property type="entry name" value="HFD_POLE3_DPB4"/>
    <property type="match status" value="1"/>
</dbReference>
<sequence length="244" mass="25858">MARPNRLAPTTICSLFLAPQFPSAASDFSNFNCPGEVRIDAVNMPQTNSDEASSSINDYGLPKSQITKIFKESVPPGTNLQREAREALDQATVTFVNYLTFMATEITTKAGKKTISPNDVLTALEAMEMPDLVPTLREALDQFQQQKQAKRAASGTKTKDTPSSSTTTEPPAPSAEVDEPVAEFDRPATAATTNSAASASTTPVTSTLAGGGSATWLASVAASSTNNDEVNSDEEIDIMDVDDD</sequence>
<dbReference type="GO" id="GO:0008623">
    <property type="term" value="C:CHRAC"/>
    <property type="evidence" value="ECO:0007669"/>
    <property type="project" value="TreeGrafter"/>
</dbReference>
<feature type="compositionally biased region" description="Low complexity" evidence="5">
    <location>
        <begin position="143"/>
        <end position="153"/>
    </location>
</feature>
<dbReference type="SUPFAM" id="SSF47113">
    <property type="entry name" value="Histone-fold"/>
    <property type="match status" value="1"/>
</dbReference>
<accession>A0A0L0T9E1</accession>
<dbReference type="VEuPathDB" id="FungiDB:AMAG_15601"/>
<dbReference type="InterPro" id="IPR051377">
    <property type="entry name" value="DNA_Pol-Epsilon_Subunit"/>
</dbReference>
<dbReference type="AlphaFoldDB" id="A0A0L0T9E1"/>
<dbReference type="EMBL" id="GG745371">
    <property type="protein sequence ID" value="KNE71367.1"/>
    <property type="molecule type" value="Genomic_DNA"/>
</dbReference>
<dbReference type="OrthoDB" id="1707486at2759"/>
<feature type="domain" description="Transcription factor CBF/NF-Y/archaeal histone" evidence="6">
    <location>
        <begin position="61"/>
        <end position="124"/>
    </location>
</feature>
<comment type="subcellular location">
    <subcellularLocation>
        <location evidence="1">Nucleus</location>
    </subcellularLocation>
</comment>
<keyword evidence="2" id="KW-0539">Nucleus</keyword>
<dbReference type="Proteomes" id="UP000054350">
    <property type="component" value="Unassembled WGS sequence"/>
</dbReference>
<reference evidence="8" key="2">
    <citation type="submission" date="2009-11" db="EMBL/GenBank/DDBJ databases">
        <title>The Genome Sequence of Allomyces macrogynus strain ATCC 38327.</title>
        <authorList>
            <consortium name="The Broad Institute Genome Sequencing Platform"/>
            <person name="Russ C."/>
            <person name="Cuomo C."/>
            <person name="Shea T."/>
            <person name="Young S.K."/>
            <person name="Zeng Q."/>
            <person name="Koehrsen M."/>
            <person name="Haas B."/>
            <person name="Borodovsky M."/>
            <person name="Guigo R."/>
            <person name="Alvarado L."/>
            <person name="Berlin A."/>
            <person name="Borenstein D."/>
            <person name="Chen Z."/>
            <person name="Engels R."/>
            <person name="Freedman E."/>
            <person name="Gellesch M."/>
            <person name="Goldberg J."/>
            <person name="Griggs A."/>
            <person name="Gujja S."/>
            <person name="Heiman D."/>
            <person name="Hepburn T."/>
            <person name="Howarth C."/>
            <person name="Jen D."/>
            <person name="Larson L."/>
            <person name="Lewis B."/>
            <person name="Mehta T."/>
            <person name="Park D."/>
            <person name="Pearson M."/>
            <person name="Roberts A."/>
            <person name="Saif S."/>
            <person name="Shenoy N."/>
            <person name="Sisk P."/>
            <person name="Stolte C."/>
            <person name="Sykes S."/>
            <person name="Walk T."/>
            <person name="White J."/>
            <person name="Yandava C."/>
            <person name="Burger G."/>
            <person name="Gray M.W."/>
            <person name="Holland P.W.H."/>
            <person name="King N."/>
            <person name="Lang F.B.F."/>
            <person name="Roger A.J."/>
            <person name="Ruiz-Trillo I."/>
            <person name="Lander E."/>
            <person name="Nusbaum C."/>
        </authorList>
    </citation>
    <scope>NUCLEOTIDE SEQUENCE [LARGE SCALE GENOMIC DNA]</scope>
    <source>
        <strain evidence="8">ATCC 38327</strain>
    </source>
</reference>
<evidence type="ECO:0000313" key="8">
    <source>
        <dbReference type="Proteomes" id="UP000054350"/>
    </source>
</evidence>
<dbReference type="Gene3D" id="1.10.20.10">
    <property type="entry name" value="Histone, subunit A"/>
    <property type="match status" value="1"/>
</dbReference>
<proteinExistence type="predicted"/>
<dbReference type="PANTHER" id="PTHR46172:SF1">
    <property type="entry name" value="DNA POLYMERASE EPSILON SUBUNIT 3"/>
    <property type="match status" value="1"/>
</dbReference>
<feature type="compositionally biased region" description="Low complexity" evidence="5">
    <location>
        <begin position="188"/>
        <end position="208"/>
    </location>
</feature>
<evidence type="ECO:0000256" key="1">
    <source>
        <dbReference type="ARBA" id="ARBA00004123"/>
    </source>
</evidence>
<dbReference type="eggNOG" id="KOG0870">
    <property type="taxonomic scope" value="Eukaryota"/>
</dbReference>
<evidence type="ECO:0000313" key="7">
    <source>
        <dbReference type="EMBL" id="KNE71367.1"/>
    </source>
</evidence>
<protein>
    <recommendedName>
        <fullName evidence="3">DNA polymerase epsilon subunit D</fullName>
    </recommendedName>
    <alternativeName>
        <fullName evidence="4">DNA polymerase II subunit D</fullName>
    </alternativeName>
</protein>
<dbReference type="GO" id="GO:0031507">
    <property type="term" value="P:heterochromatin formation"/>
    <property type="evidence" value="ECO:0007669"/>
    <property type="project" value="TreeGrafter"/>
</dbReference>
<evidence type="ECO:0000256" key="4">
    <source>
        <dbReference type="ARBA" id="ARBA00042096"/>
    </source>
</evidence>
<organism evidence="7 8">
    <name type="scientific">Allomyces macrogynus (strain ATCC 38327)</name>
    <name type="common">Allomyces javanicus var. macrogynus</name>
    <dbReference type="NCBI Taxonomy" id="578462"/>
    <lineage>
        <taxon>Eukaryota</taxon>
        <taxon>Fungi</taxon>
        <taxon>Fungi incertae sedis</taxon>
        <taxon>Blastocladiomycota</taxon>
        <taxon>Blastocladiomycetes</taxon>
        <taxon>Blastocladiales</taxon>
        <taxon>Blastocladiaceae</taxon>
        <taxon>Allomyces</taxon>
    </lineage>
</organism>
<dbReference type="GO" id="GO:0046982">
    <property type="term" value="F:protein heterodimerization activity"/>
    <property type="evidence" value="ECO:0007669"/>
    <property type="project" value="InterPro"/>
</dbReference>
<feature type="region of interest" description="Disordered" evidence="5">
    <location>
        <begin position="223"/>
        <end position="244"/>
    </location>
</feature>
<evidence type="ECO:0000256" key="3">
    <source>
        <dbReference type="ARBA" id="ARBA00039775"/>
    </source>
</evidence>
<dbReference type="GO" id="GO:0008622">
    <property type="term" value="C:epsilon DNA polymerase complex"/>
    <property type="evidence" value="ECO:0007669"/>
    <property type="project" value="TreeGrafter"/>
</dbReference>
<keyword evidence="8" id="KW-1185">Reference proteome</keyword>
<feature type="compositionally biased region" description="Acidic residues" evidence="5">
    <location>
        <begin position="230"/>
        <end position="244"/>
    </location>
</feature>
<dbReference type="InterPro" id="IPR009072">
    <property type="entry name" value="Histone-fold"/>
</dbReference>
<dbReference type="STRING" id="578462.A0A0L0T9E1"/>
<dbReference type="GO" id="GO:0031490">
    <property type="term" value="F:chromatin DNA binding"/>
    <property type="evidence" value="ECO:0007669"/>
    <property type="project" value="TreeGrafter"/>
</dbReference>
<evidence type="ECO:0000259" key="6">
    <source>
        <dbReference type="Pfam" id="PF00808"/>
    </source>
</evidence>
<gene>
    <name evidence="7" type="ORF">AMAG_15601</name>
</gene>
<dbReference type="OMA" id="NCPGEVR"/>
<dbReference type="Pfam" id="PF00808">
    <property type="entry name" value="CBFD_NFYB_HMF"/>
    <property type="match status" value="1"/>
</dbReference>